<dbReference type="InterPro" id="IPR001509">
    <property type="entry name" value="Epimerase_deHydtase"/>
</dbReference>
<evidence type="ECO:0000256" key="1">
    <source>
        <dbReference type="SAM" id="MobiDB-lite"/>
    </source>
</evidence>
<keyword evidence="3" id="KW-0560">Oxidoreductase</keyword>
<feature type="region of interest" description="Disordered" evidence="1">
    <location>
        <begin position="120"/>
        <end position="146"/>
    </location>
</feature>
<sequence>MATYFVTGGSGFVGRHLCRRLAADGHSLRCAVRKRSQTAHLQEIGAELVKVDLAEGGELTSAMEGCDAIFHSAGLISGMSRQQLFDVNRDGTRLVGEAVAALADPPPLIYVSSIAAAGPAKKDSRRRPDEFPKPVSGYGESKRAGERQLETLADRVPITIVRPGIIFGAENRDLFPMFRSINRFGIHAMPRADLKLSVIYIDDLIEQLVQALAQGKRITHRPDPQDKFDGVGYYFSSDPVQPTYLELGQMVADAVGVKRLRPITTPRPLLWTVATLSEWFGRAIRKPNILSLDKIREAVAGDWTCDITSAQEELGFQTKQPLAESFRETGQWYRENGWL</sequence>
<reference evidence="3 4" key="1">
    <citation type="submission" date="2019-02" db="EMBL/GenBank/DDBJ databases">
        <title>Deep-cultivation of Planctomycetes and their phenomic and genomic characterization uncovers novel biology.</title>
        <authorList>
            <person name="Wiegand S."/>
            <person name="Jogler M."/>
            <person name="Boedeker C."/>
            <person name="Pinto D."/>
            <person name="Vollmers J."/>
            <person name="Rivas-Marin E."/>
            <person name="Kohn T."/>
            <person name="Peeters S.H."/>
            <person name="Heuer A."/>
            <person name="Rast P."/>
            <person name="Oberbeckmann S."/>
            <person name="Bunk B."/>
            <person name="Jeske O."/>
            <person name="Meyerdierks A."/>
            <person name="Storesund J.E."/>
            <person name="Kallscheuer N."/>
            <person name="Luecker S."/>
            <person name="Lage O.M."/>
            <person name="Pohl T."/>
            <person name="Merkel B.J."/>
            <person name="Hornburger P."/>
            <person name="Mueller R.-W."/>
            <person name="Bruemmer F."/>
            <person name="Labrenz M."/>
            <person name="Spormann A.M."/>
            <person name="Op Den Camp H."/>
            <person name="Overmann J."/>
            <person name="Amann R."/>
            <person name="Jetten M.S.M."/>
            <person name="Mascher T."/>
            <person name="Medema M.H."/>
            <person name="Devos D.P."/>
            <person name="Kaster A.-K."/>
            <person name="Ovreas L."/>
            <person name="Rohde M."/>
            <person name="Galperin M.Y."/>
            <person name="Jogler C."/>
        </authorList>
    </citation>
    <scope>NUCLEOTIDE SEQUENCE [LARGE SCALE GENOMIC DNA]</scope>
    <source>
        <strain evidence="3 4">Enr8</strain>
    </source>
</reference>
<feature type="domain" description="NAD-dependent epimerase/dehydratase" evidence="2">
    <location>
        <begin position="5"/>
        <end position="217"/>
    </location>
</feature>
<gene>
    <name evidence="3" type="primary">tal_2</name>
    <name evidence="3" type="ORF">Enr8_28980</name>
</gene>
<dbReference type="InterPro" id="IPR051783">
    <property type="entry name" value="NAD(P)-dependent_oxidoreduct"/>
</dbReference>
<accession>A0A5C5V3F3</accession>
<dbReference type="InterPro" id="IPR036291">
    <property type="entry name" value="NAD(P)-bd_dom_sf"/>
</dbReference>
<dbReference type="Proteomes" id="UP000318878">
    <property type="component" value="Unassembled WGS sequence"/>
</dbReference>
<evidence type="ECO:0000313" key="3">
    <source>
        <dbReference type="EMBL" id="TWT33078.1"/>
    </source>
</evidence>
<protein>
    <submittedName>
        <fullName evidence="3">dTDP-6-deoxy-L-talose 4-dehydrogenase (NAD(P)(+))</fullName>
        <ecNumber evidence="3">1.1.1.344</ecNumber>
    </submittedName>
</protein>
<dbReference type="PANTHER" id="PTHR48079">
    <property type="entry name" value="PROTEIN YEEZ"/>
    <property type="match status" value="1"/>
</dbReference>
<dbReference type="OrthoDB" id="9811743at2"/>
<dbReference type="EMBL" id="SJPF01000003">
    <property type="protein sequence ID" value="TWT33078.1"/>
    <property type="molecule type" value="Genomic_DNA"/>
</dbReference>
<evidence type="ECO:0000313" key="4">
    <source>
        <dbReference type="Proteomes" id="UP000318878"/>
    </source>
</evidence>
<dbReference type="RefSeq" id="WP_146432619.1">
    <property type="nucleotide sequence ID" value="NZ_SJPF01000003.1"/>
</dbReference>
<comment type="caution">
    <text evidence="3">The sequence shown here is derived from an EMBL/GenBank/DDBJ whole genome shotgun (WGS) entry which is preliminary data.</text>
</comment>
<name>A0A5C5V3F3_9BACT</name>
<evidence type="ECO:0000259" key="2">
    <source>
        <dbReference type="Pfam" id="PF01370"/>
    </source>
</evidence>
<dbReference type="EC" id="1.1.1.344" evidence="3"/>
<feature type="compositionally biased region" description="Basic and acidic residues" evidence="1">
    <location>
        <begin position="120"/>
        <end position="132"/>
    </location>
</feature>
<proteinExistence type="predicted"/>
<keyword evidence="4" id="KW-1185">Reference proteome</keyword>
<dbReference type="AlphaFoldDB" id="A0A5C5V3F3"/>
<dbReference type="GO" id="GO:0004029">
    <property type="term" value="F:aldehyde dehydrogenase (NAD+) activity"/>
    <property type="evidence" value="ECO:0007669"/>
    <property type="project" value="TreeGrafter"/>
</dbReference>
<dbReference type="GO" id="GO:0005737">
    <property type="term" value="C:cytoplasm"/>
    <property type="evidence" value="ECO:0007669"/>
    <property type="project" value="TreeGrafter"/>
</dbReference>
<dbReference type="Pfam" id="PF01370">
    <property type="entry name" value="Epimerase"/>
    <property type="match status" value="1"/>
</dbReference>
<dbReference type="SUPFAM" id="SSF51735">
    <property type="entry name" value="NAD(P)-binding Rossmann-fold domains"/>
    <property type="match status" value="1"/>
</dbReference>
<dbReference type="Gene3D" id="3.40.50.720">
    <property type="entry name" value="NAD(P)-binding Rossmann-like Domain"/>
    <property type="match status" value="1"/>
</dbReference>
<dbReference type="PANTHER" id="PTHR48079:SF6">
    <property type="entry name" value="NAD(P)-BINDING DOMAIN-CONTAINING PROTEIN-RELATED"/>
    <property type="match status" value="1"/>
</dbReference>
<organism evidence="3 4">
    <name type="scientific">Blastopirellula retiformator</name>
    <dbReference type="NCBI Taxonomy" id="2527970"/>
    <lineage>
        <taxon>Bacteria</taxon>
        <taxon>Pseudomonadati</taxon>
        <taxon>Planctomycetota</taxon>
        <taxon>Planctomycetia</taxon>
        <taxon>Pirellulales</taxon>
        <taxon>Pirellulaceae</taxon>
        <taxon>Blastopirellula</taxon>
    </lineage>
</organism>